<dbReference type="SUPFAM" id="SSF50182">
    <property type="entry name" value="Sm-like ribonucleoproteins"/>
    <property type="match status" value="1"/>
</dbReference>
<dbReference type="EMBL" id="UGVN01000001">
    <property type="protein sequence ID" value="SUE42193.1"/>
    <property type="molecule type" value="Genomic_DNA"/>
</dbReference>
<keyword evidence="2 6" id="KW-0812">Transmembrane</keyword>
<accession>A0A379N6W4</accession>
<feature type="transmembrane region" description="Helical" evidence="6">
    <location>
        <begin position="161"/>
        <end position="183"/>
    </location>
</feature>
<dbReference type="AlphaFoldDB" id="A0A379N6W4"/>
<comment type="subcellular location">
    <subcellularLocation>
        <location evidence="1">Membrane</location>
    </subcellularLocation>
</comment>
<feature type="transmembrane region" description="Helical" evidence="6">
    <location>
        <begin position="211"/>
        <end position="232"/>
    </location>
</feature>
<dbReference type="GO" id="GO:0016020">
    <property type="term" value="C:membrane"/>
    <property type="evidence" value="ECO:0007669"/>
    <property type="project" value="UniProtKB-SubCell"/>
</dbReference>
<gene>
    <name evidence="8" type="ORF">NCTC13291_03811</name>
</gene>
<feature type="transmembrane region" description="Helical" evidence="6">
    <location>
        <begin position="134"/>
        <end position="155"/>
    </location>
</feature>
<dbReference type="PANTHER" id="PTHR30566:SF25">
    <property type="entry name" value="INNER MEMBRANE PROTEIN"/>
    <property type="match status" value="1"/>
</dbReference>
<feature type="region of interest" description="Disordered" evidence="5">
    <location>
        <begin position="427"/>
        <end position="446"/>
    </location>
</feature>
<keyword evidence="4 6" id="KW-0472">Membrane</keyword>
<feature type="compositionally biased region" description="Basic and acidic residues" evidence="5">
    <location>
        <begin position="432"/>
        <end position="446"/>
    </location>
</feature>
<dbReference type="Gene3D" id="1.10.287.1260">
    <property type="match status" value="1"/>
</dbReference>
<evidence type="ECO:0000256" key="2">
    <source>
        <dbReference type="ARBA" id="ARBA00022692"/>
    </source>
</evidence>
<proteinExistence type="predicted"/>
<feature type="region of interest" description="Disordered" evidence="5">
    <location>
        <begin position="45"/>
        <end position="64"/>
    </location>
</feature>
<sequence length="446" mass="48781">MPVAEGAPLRFPWPRNLPLTAVFAAQGVMAGRGISTGIPASGIPVSGRRGGEARSIGSGGKGAEGLADSLRNTLDRVRGFLTWLPAEVFAALLLLLAAGLALALTRFCLRLLYRLAGRYGQSFLQVLVTRSQGPLCTFLVIMAVGTVLPAAPFPYATTLTLAQVLLCAFILALGWMLVTALNLGAEVYLRRFRLDVEDNLLARKHVTQVRILLRTGQTLLVIVTVAAALTSIPAVRQYGVSLFASAGAAGLVLGLAARPLLSNMLAGIQIAMTQPIRVEDAVVLEGEWGWIENITSTYVVVRLWDLRRLIVPLSYFIEKPFQNWTHESSDLIGSVFLRVDYTVPLDRMREKLKEIASASRFWDRKTCVLQVTDTPGNMVEVRILVSARGGGNTFDLRCEVREKMIAFLQAEYPEALPRQRTEITGNSLDGLLEQRRGTEEKVRRAA</sequence>
<evidence type="ECO:0000313" key="9">
    <source>
        <dbReference type="Proteomes" id="UP000254919"/>
    </source>
</evidence>
<dbReference type="InterPro" id="IPR010920">
    <property type="entry name" value="LSM_dom_sf"/>
</dbReference>
<evidence type="ECO:0000313" key="8">
    <source>
        <dbReference type="EMBL" id="SUE42193.1"/>
    </source>
</evidence>
<feature type="transmembrane region" description="Helical" evidence="6">
    <location>
        <begin position="238"/>
        <end position="257"/>
    </location>
</feature>
<evidence type="ECO:0000259" key="7">
    <source>
        <dbReference type="Pfam" id="PF00924"/>
    </source>
</evidence>
<dbReference type="PANTHER" id="PTHR30566">
    <property type="entry name" value="YNAI-RELATED MECHANOSENSITIVE ION CHANNEL"/>
    <property type="match status" value="1"/>
</dbReference>
<feature type="transmembrane region" description="Helical" evidence="6">
    <location>
        <begin position="88"/>
        <end position="113"/>
    </location>
</feature>
<organism evidence="8 9">
    <name type="scientific">Roseomonas mucosa</name>
    <dbReference type="NCBI Taxonomy" id="207340"/>
    <lineage>
        <taxon>Bacteria</taxon>
        <taxon>Pseudomonadati</taxon>
        <taxon>Pseudomonadota</taxon>
        <taxon>Alphaproteobacteria</taxon>
        <taxon>Acetobacterales</taxon>
        <taxon>Roseomonadaceae</taxon>
        <taxon>Roseomonas</taxon>
    </lineage>
</organism>
<dbReference type="InterPro" id="IPR023408">
    <property type="entry name" value="MscS_beta-dom_sf"/>
</dbReference>
<feature type="domain" description="Mechanosensitive ion channel MscS" evidence="7">
    <location>
        <begin position="260"/>
        <end position="326"/>
    </location>
</feature>
<dbReference type="InterPro" id="IPR006685">
    <property type="entry name" value="MscS_channel_2nd"/>
</dbReference>
<evidence type="ECO:0000256" key="4">
    <source>
        <dbReference type="ARBA" id="ARBA00023136"/>
    </source>
</evidence>
<dbReference type="GO" id="GO:0008381">
    <property type="term" value="F:mechanosensitive monoatomic ion channel activity"/>
    <property type="evidence" value="ECO:0007669"/>
    <property type="project" value="UniProtKB-ARBA"/>
</dbReference>
<name>A0A379N6W4_9PROT</name>
<dbReference type="Proteomes" id="UP000254919">
    <property type="component" value="Unassembled WGS sequence"/>
</dbReference>
<reference evidence="8 9" key="1">
    <citation type="submission" date="2018-06" db="EMBL/GenBank/DDBJ databases">
        <authorList>
            <consortium name="Pathogen Informatics"/>
            <person name="Doyle S."/>
        </authorList>
    </citation>
    <scope>NUCLEOTIDE SEQUENCE [LARGE SCALE GENOMIC DNA]</scope>
    <source>
        <strain evidence="8 9">NCTC13291</strain>
    </source>
</reference>
<evidence type="ECO:0000256" key="6">
    <source>
        <dbReference type="SAM" id="Phobius"/>
    </source>
</evidence>
<dbReference type="Gene3D" id="2.30.30.60">
    <property type="match status" value="1"/>
</dbReference>
<keyword evidence="3 6" id="KW-1133">Transmembrane helix</keyword>
<evidence type="ECO:0000256" key="3">
    <source>
        <dbReference type="ARBA" id="ARBA00022989"/>
    </source>
</evidence>
<dbReference type="Pfam" id="PF00924">
    <property type="entry name" value="MS_channel_2nd"/>
    <property type="match status" value="1"/>
</dbReference>
<protein>
    <submittedName>
        <fullName evidence="8">Mechanosensitive channel MscS</fullName>
    </submittedName>
</protein>
<evidence type="ECO:0000256" key="5">
    <source>
        <dbReference type="SAM" id="MobiDB-lite"/>
    </source>
</evidence>
<evidence type="ECO:0000256" key="1">
    <source>
        <dbReference type="ARBA" id="ARBA00004370"/>
    </source>
</evidence>